<sequence>MLDLDLINSKPIEIKINKGLVKVNQPSFSLAKKVRVYEKSLGEITEEEIYKEQSDILVSFLNNNSSNKKFNDKDIDNLSFTAIKALYTTLINAIKGIEESPN</sequence>
<evidence type="ECO:0000313" key="2">
    <source>
        <dbReference type="Proteomes" id="UP001228504"/>
    </source>
</evidence>
<protein>
    <submittedName>
        <fullName evidence="1">Uncharacterized protein</fullName>
    </submittedName>
</protein>
<dbReference type="RefSeq" id="WP_307487295.1">
    <property type="nucleotide sequence ID" value="NZ_JAUSUF010000010.1"/>
</dbReference>
<keyword evidence="2" id="KW-1185">Reference proteome</keyword>
<accession>A0ABT9UWA9</accession>
<evidence type="ECO:0000313" key="1">
    <source>
        <dbReference type="EMBL" id="MDQ0150566.1"/>
    </source>
</evidence>
<proteinExistence type="predicted"/>
<name>A0ABT9UWA9_9FIRM</name>
<dbReference type="EMBL" id="JAUSUF010000010">
    <property type="protein sequence ID" value="MDQ0150566.1"/>
    <property type="molecule type" value="Genomic_DNA"/>
</dbReference>
<gene>
    <name evidence="1" type="ORF">J2S18_002514</name>
</gene>
<dbReference type="Proteomes" id="UP001228504">
    <property type="component" value="Unassembled WGS sequence"/>
</dbReference>
<reference evidence="1 2" key="1">
    <citation type="submission" date="2023-07" db="EMBL/GenBank/DDBJ databases">
        <title>Genomic Encyclopedia of Type Strains, Phase IV (KMG-IV): sequencing the most valuable type-strain genomes for metagenomic binning, comparative biology and taxonomic classification.</title>
        <authorList>
            <person name="Goeker M."/>
        </authorList>
    </citation>
    <scope>NUCLEOTIDE SEQUENCE [LARGE SCALE GENOMIC DNA]</scope>
    <source>
        <strain evidence="1 2">DSM 20694</strain>
    </source>
</reference>
<organism evidence="1 2">
    <name type="scientific">Eubacterium multiforme</name>
    <dbReference type="NCBI Taxonomy" id="83339"/>
    <lineage>
        <taxon>Bacteria</taxon>
        <taxon>Bacillati</taxon>
        <taxon>Bacillota</taxon>
        <taxon>Clostridia</taxon>
        <taxon>Eubacteriales</taxon>
        <taxon>Eubacteriaceae</taxon>
        <taxon>Eubacterium</taxon>
    </lineage>
</organism>
<comment type="caution">
    <text evidence="1">The sequence shown here is derived from an EMBL/GenBank/DDBJ whole genome shotgun (WGS) entry which is preliminary data.</text>
</comment>